<reference evidence="1" key="1">
    <citation type="submission" date="2023-04" db="EMBL/GenBank/DDBJ databases">
        <title>Ambrosiozyma monospora NBRC 1965.</title>
        <authorList>
            <person name="Ichikawa N."/>
            <person name="Sato H."/>
            <person name="Tonouchi N."/>
        </authorList>
    </citation>
    <scope>NUCLEOTIDE SEQUENCE</scope>
    <source>
        <strain evidence="1">NBRC 1965</strain>
    </source>
</reference>
<sequence length="135" mass="15672">MLKFWNAVENLPSTVHIIDMGYQSRARNGKRMLWGMKLNNEEISSLFFYDNQSYAIYLNGAVESDIWKHRITRELTPYSRVEIVTAGQLVIRADLKVSYVICPSRDSDKFAFCNSERLLLQVKDGYSLWSNIVDP</sequence>
<gene>
    <name evidence="1" type="ORF">Amon01_000946900</name>
</gene>
<dbReference type="AlphaFoldDB" id="A0A9W6T3Z6"/>
<protein>
    <submittedName>
        <fullName evidence="1">Unnamed protein product</fullName>
    </submittedName>
</protein>
<evidence type="ECO:0000313" key="2">
    <source>
        <dbReference type="Proteomes" id="UP001165063"/>
    </source>
</evidence>
<evidence type="ECO:0000313" key="1">
    <source>
        <dbReference type="EMBL" id="GME74334.1"/>
    </source>
</evidence>
<accession>A0A9W6T3Z6</accession>
<keyword evidence="2" id="KW-1185">Reference proteome</keyword>
<organism evidence="1 2">
    <name type="scientific">Ambrosiozyma monospora</name>
    <name type="common">Yeast</name>
    <name type="synonym">Endomycopsis monosporus</name>
    <dbReference type="NCBI Taxonomy" id="43982"/>
    <lineage>
        <taxon>Eukaryota</taxon>
        <taxon>Fungi</taxon>
        <taxon>Dikarya</taxon>
        <taxon>Ascomycota</taxon>
        <taxon>Saccharomycotina</taxon>
        <taxon>Pichiomycetes</taxon>
        <taxon>Pichiales</taxon>
        <taxon>Pichiaceae</taxon>
        <taxon>Ambrosiozyma</taxon>
    </lineage>
</organism>
<proteinExistence type="predicted"/>
<dbReference type="EMBL" id="BSXU01011221">
    <property type="protein sequence ID" value="GME74334.1"/>
    <property type="molecule type" value="Genomic_DNA"/>
</dbReference>
<dbReference type="Proteomes" id="UP001165063">
    <property type="component" value="Unassembled WGS sequence"/>
</dbReference>
<name>A0A9W6T3Z6_AMBMO</name>
<comment type="caution">
    <text evidence="1">The sequence shown here is derived from an EMBL/GenBank/DDBJ whole genome shotgun (WGS) entry which is preliminary data.</text>
</comment>